<feature type="binding site" evidence="2">
    <location>
        <begin position="247"/>
        <end position="248"/>
    </location>
    <ligand>
        <name>ATP</name>
        <dbReference type="ChEBI" id="CHEBI:30616"/>
    </ligand>
</feature>
<dbReference type="InterPro" id="IPR025230">
    <property type="entry name" value="DUF4172"/>
</dbReference>
<reference evidence="4" key="1">
    <citation type="submission" date="2010-12" db="EMBL/GenBank/DDBJ databases">
        <title>Complete sequence of Rhodopseudomonas palustris DX-1.</title>
        <authorList>
            <consortium name="US DOE Joint Genome Institute"/>
            <person name="Lucas S."/>
            <person name="Copeland A."/>
            <person name="Lapidus A."/>
            <person name="Cheng J.-F."/>
            <person name="Goodwin L."/>
            <person name="Pitluck S."/>
            <person name="Misra M."/>
            <person name="Chertkov O."/>
            <person name="Detter J.C."/>
            <person name="Han C."/>
            <person name="Tapia R."/>
            <person name="Land M."/>
            <person name="Hauser L."/>
            <person name="Kyrpides N."/>
            <person name="Ivanova N."/>
            <person name="Ovchinnikova G."/>
            <person name="Logan B."/>
            <person name="Oda Y."/>
            <person name="Harwood C."/>
            <person name="Woyke T."/>
        </authorList>
    </citation>
    <scope>NUCLEOTIDE SEQUENCE [LARGE SCALE GENOMIC DNA]</scope>
    <source>
        <strain evidence="4">DX-1</strain>
    </source>
</reference>
<dbReference type="PANTHER" id="PTHR13504:SF33">
    <property type="entry name" value="FIC FAMILY PROTEIN"/>
    <property type="match status" value="1"/>
</dbReference>
<feature type="active site" evidence="1">
    <location>
        <position position="206"/>
    </location>
</feature>
<sequence>MSWNWEAPNWPVFSYEAKGLDKFESDFLLRSGEFIGAFKHVSQDEQTSLRIELISEEALKTSEIEGEILNRDRVQSSLRYQFGLAKDPPGVPAAERGIAQMMADLYRRFDEPLTHQTLFEWHQMLMAGTKSIQMVGAYRTHADPMQVVSGPIAHRKVHFEAPPSERVTEEMTVFISWFNETAPDGPQALPALTRAGLAHLYFVSIHPFEDGNGRIARALAEKSLAQNLNQPTLIALAYTIQHKRKAYYDALEHNNKSTEVTDWLVYFGKTVLEAQDNTNKRVEFSLAKTRFYGRLRGQLNERQEKAIARMFEEGIEGFKGGLSAENYITITKATRSTATRDLQDLVAKEALTRTGELRYTRYHLKLD</sequence>
<evidence type="ECO:0000256" key="1">
    <source>
        <dbReference type="PIRSR" id="PIRSR640198-1"/>
    </source>
</evidence>
<organism evidence="4 5">
    <name type="scientific">Rhodopseudomonas palustris (strain DX-1)</name>
    <dbReference type="NCBI Taxonomy" id="652103"/>
    <lineage>
        <taxon>Bacteria</taxon>
        <taxon>Pseudomonadati</taxon>
        <taxon>Pseudomonadota</taxon>
        <taxon>Alphaproteobacteria</taxon>
        <taxon>Hyphomicrobiales</taxon>
        <taxon>Nitrobacteraceae</taxon>
        <taxon>Rhodopseudomonas</taxon>
    </lineage>
</organism>
<dbReference type="InterPro" id="IPR036388">
    <property type="entry name" value="WH-like_DNA-bd_sf"/>
</dbReference>
<dbReference type="InterPro" id="IPR036597">
    <property type="entry name" value="Fido-like_dom_sf"/>
</dbReference>
<dbReference type="GO" id="GO:0005524">
    <property type="term" value="F:ATP binding"/>
    <property type="evidence" value="ECO:0007669"/>
    <property type="project" value="UniProtKB-KW"/>
</dbReference>
<feature type="domain" description="Fido" evidence="3">
    <location>
        <begin position="113"/>
        <end position="269"/>
    </location>
</feature>
<dbReference type="KEGG" id="rpx:Rpdx1_1935"/>
<dbReference type="Gene3D" id="1.10.3290.10">
    <property type="entry name" value="Fido-like domain"/>
    <property type="match status" value="1"/>
</dbReference>
<dbReference type="SUPFAM" id="SSF140931">
    <property type="entry name" value="Fic-like"/>
    <property type="match status" value="1"/>
</dbReference>
<dbReference type="AlphaFoldDB" id="E6VNC7"/>
<dbReference type="STRING" id="652103.Rpdx1_1935"/>
<evidence type="ECO:0000313" key="5">
    <source>
        <dbReference type="Proteomes" id="UP000001402"/>
    </source>
</evidence>
<dbReference type="eggNOG" id="COG3177">
    <property type="taxonomic scope" value="Bacteria"/>
</dbReference>
<dbReference type="PROSITE" id="PS51459">
    <property type="entry name" value="FIDO"/>
    <property type="match status" value="1"/>
</dbReference>
<keyword evidence="2" id="KW-0067">ATP-binding</keyword>
<feature type="binding site" evidence="2">
    <location>
        <begin position="210"/>
        <end position="217"/>
    </location>
    <ligand>
        <name>ATP</name>
        <dbReference type="ChEBI" id="CHEBI:30616"/>
    </ligand>
</feature>
<dbReference type="Pfam" id="PF02661">
    <property type="entry name" value="Fic"/>
    <property type="match status" value="1"/>
</dbReference>
<protein>
    <submittedName>
        <fullName evidence="4">Filamentation induced by cAMP protein Fic</fullName>
    </submittedName>
</protein>
<dbReference type="Pfam" id="PF13776">
    <property type="entry name" value="DUF4172"/>
    <property type="match status" value="1"/>
</dbReference>
<dbReference type="PANTHER" id="PTHR13504">
    <property type="entry name" value="FIDO DOMAIN-CONTAINING PROTEIN DDB_G0283145"/>
    <property type="match status" value="1"/>
</dbReference>
<evidence type="ECO:0000256" key="2">
    <source>
        <dbReference type="PIRSR" id="PIRSR640198-2"/>
    </source>
</evidence>
<dbReference type="InterPro" id="IPR040198">
    <property type="entry name" value="Fido_containing"/>
</dbReference>
<dbReference type="Gene3D" id="1.10.10.10">
    <property type="entry name" value="Winged helix-like DNA-binding domain superfamily/Winged helix DNA-binding domain"/>
    <property type="match status" value="1"/>
</dbReference>
<dbReference type="HOGENOM" id="CLU_041789_1_0_5"/>
<evidence type="ECO:0000313" key="4">
    <source>
        <dbReference type="EMBL" id="ADU43546.1"/>
    </source>
</evidence>
<dbReference type="OrthoDB" id="9813719at2"/>
<dbReference type="InterPro" id="IPR003812">
    <property type="entry name" value="Fido"/>
</dbReference>
<dbReference type="BioCyc" id="RPAL652103:RPDX1_RS09515-MONOMER"/>
<feature type="binding site" evidence="2">
    <location>
        <position position="255"/>
    </location>
    <ligand>
        <name>ATP</name>
        <dbReference type="ChEBI" id="CHEBI:30616"/>
    </ligand>
</feature>
<evidence type="ECO:0000259" key="3">
    <source>
        <dbReference type="PROSITE" id="PS51459"/>
    </source>
</evidence>
<proteinExistence type="predicted"/>
<keyword evidence="2" id="KW-0547">Nucleotide-binding</keyword>
<gene>
    <name evidence="4" type="ordered locus">Rpdx1_1935</name>
</gene>
<dbReference type="Proteomes" id="UP000001402">
    <property type="component" value="Chromosome"/>
</dbReference>
<dbReference type="EMBL" id="CP002418">
    <property type="protein sequence ID" value="ADU43546.1"/>
    <property type="molecule type" value="Genomic_DNA"/>
</dbReference>
<accession>E6VNC7</accession>
<name>E6VNC7_RHOPX</name>